<proteinExistence type="predicted"/>
<dbReference type="RefSeq" id="WP_218588709.1">
    <property type="nucleotide sequence ID" value="NZ_JADQDE010000003.1"/>
</dbReference>
<accession>A0ABS6U399</accession>
<comment type="caution">
    <text evidence="1">The sequence shown here is derived from an EMBL/GenBank/DDBJ whole genome shotgun (WGS) entry which is preliminary data.</text>
</comment>
<reference evidence="1 2" key="1">
    <citation type="submission" date="2020-11" db="EMBL/GenBank/DDBJ databases">
        <title>Pseudonocardia abyssalis sp. nov. and Pseudonocardia oceani sp. nov., description and phylogenomic analysis of two novel actinomycetes isolated from the deep Southern Ocean.</title>
        <authorList>
            <person name="Parra J."/>
        </authorList>
    </citation>
    <scope>NUCLEOTIDE SEQUENCE [LARGE SCALE GENOMIC DNA]</scope>
    <source>
        <strain evidence="2">KRD185</strain>
    </source>
</reference>
<keyword evidence="2" id="KW-1185">Reference proteome</keyword>
<evidence type="ECO:0008006" key="3">
    <source>
        <dbReference type="Google" id="ProtNLM"/>
    </source>
</evidence>
<dbReference type="EMBL" id="JADQDF010000001">
    <property type="protein sequence ID" value="MBW0126389.1"/>
    <property type="molecule type" value="Genomic_DNA"/>
</dbReference>
<gene>
    <name evidence="1" type="ORF">I4I82_01590</name>
</gene>
<organism evidence="1 2">
    <name type="scientific">Pseudonocardia oceani</name>
    <dbReference type="NCBI Taxonomy" id="2792013"/>
    <lineage>
        <taxon>Bacteria</taxon>
        <taxon>Bacillati</taxon>
        <taxon>Actinomycetota</taxon>
        <taxon>Actinomycetes</taxon>
        <taxon>Pseudonocardiales</taxon>
        <taxon>Pseudonocardiaceae</taxon>
        <taxon>Pseudonocardia</taxon>
    </lineage>
</organism>
<sequence>MDDATGPTQWLLRNEFAAVLVEVDEVANSPRLKITDVRTGRAGFLDPLSLERLSRARPSDLAPIVSPSMSEPLDDLDRL</sequence>
<protein>
    <recommendedName>
        <fullName evidence="3">Prevent-host-death protein</fullName>
    </recommendedName>
</protein>
<dbReference type="Proteomes" id="UP000694300">
    <property type="component" value="Unassembled WGS sequence"/>
</dbReference>
<evidence type="ECO:0000313" key="1">
    <source>
        <dbReference type="EMBL" id="MBW0126389.1"/>
    </source>
</evidence>
<name>A0ABS6U399_9PSEU</name>
<evidence type="ECO:0000313" key="2">
    <source>
        <dbReference type="Proteomes" id="UP000694300"/>
    </source>
</evidence>